<name>A0A5C5XCN1_9PLAN</name>
<keyword evidence="3" id="KW-1185">Reference proteome</keyword>
<dbReference type="Proteomes" id="UP000316095">
    <property type="component" value="Unassembled WGS sequence"/>
</dbReference>
<dbReference type="PROSITE" id="PS51257">
    <property type="entry name" value="PROKAR_LIPOPROTEIN"/>
    <property type="match status" value="1"/>
</dbReference>
<protein>
    <recommendedName>
        <fullName evidence="4">DUF1501 domain-containing protein</fullName>
    </recommendedName>
</protein>
<dbReference type="PANTHER" id="PTHR43737">
    <property type="entry name" value="BLL7424 PROTEIN"/>
    <property type="match status" value="1"/>
</dbReference>
<feature type="region of interest" description="Disordered" evidence="1">
    <location>
        <begin position="40"/>
        <end position="66"/>
    </location>
</feature>
<accession>A0A5C5XCN1</accession>
<evidence type="ECO:0008006" key="4">
    <source>
        <dbReference type="Google" id="ProtNLM"/>
    </source>
</evidence>
<reference evidence="2 3" key="1">
    <citation type="submission" date="2019-02" db="EMBL/GenBank/DDBJ databases">
        <title>Deep-cultivation of Planctomycetes and their phenomic and genomic characterization uncovers novel biology.</title>
        <authorList>
            <person name="Wiegand S."/>
            <person name="Jogler M."/>
            <person name="Boedeker C."/>
            <person name="Pinto D."/>
            <person name="Vollmers J."/>
            <person name="Rivas-Marin E."/>
            <person name="Kohn T."/>
            <person name="Peeters S.H."/>
            <person name="Heuer A."/>
            <person name="Rast P."/>
            <person name="Oberbeckmann S."/>
            <person name="Bunk B."/>
            <person name="Jeske O."/>
            <person name="Meyerdierks A."/>
            <person name="Storesund J.E."/>
            <person name="Kallscheuer N."/>
            <person name="Luecker S."/>
            <person name="Lage O.M."/>
            <person name="Pohl T."/>
            <person name="Merkel B.J."/>
            <person name="Hornburger P."/>
            <person name="Mueller R.-W."/>
            <person name="Bruemmer F."/>
            <person name="Labrenz M."/>
            <person name="Spormann A.M."/>
            <person name="Op Den Camp H."/>
            <person name="Overmann J."/>
            <person name="Amann R."/>
            <person name="Jetten M.S.M."/>
            <person name="Mascher T."/>
            <person name="Medema M.H."/>
            <person name="Devos D.P."/>
            <person name="Kaster A.-K."/>
            <person name="Ovreas L."/>
            <person name="Rohde M."/>
            <person name="Galperin M.Y."/>
            <person name="Jogler C."/>
        </authorList>
    </citation>
    <scope>NUCLEOTIDE SEQUENCE [LARGE SCALE GENOMIC DNA]</scope>
    <source>
        <strain evidence="2 3">Pan54</strain>
    </source>
</reference>
<dbReference type="SUPFAM" id="SSF53649">
    <property type="entry name" value="Alkaline phosphatase-like"/>
    <property type="match status" value="1"/>
</dbReference>
<sequence>MNKEISAEKYAGSRRHFLASSAFNLGGLAVSCLAQQASHGAEGTKPPLEPQIFDTQPKPAHQPARAKSMISLWMQGGPSHHDLFDPKPEMSKHDGETYPGELKYDDRANSTSKIFASPWKFAPRGQCGMELSDLIPHTGEIADDITLIRSTHTGVNNHGQSITALNTGRIISGRPSLGSWLTYALGAETRDLPAYLALIDPGQLPVMGTENWSNGWLPALYQGTVIRPQEPRILNLDVPAHLQGAPQARALEFLNHLNQKHLVERPHQNELHARISTYELAAHMQHAAKEALDLSKESKATHQMYGLDDPATKEYGERCLIARRLVERGVRFVQVFTSNQFWDHHSGLTVSLPKACKKVDKPSAALVKDLKQRGLLDETIVHWGGEMGRLPVIENDGAPTKVGRDHNTYGFSMWVAGGGFRAGYTHGATDDFGYKAVENIVNHHDYHATILHLFGLEHERLTFLRNSQEQTLTDAQECRVVKELLT</sequence>
<dbReference type="InterPro" id="IPR017850">
    <property type="entry name" value="Alkaline_phosphatase_core_sf"/>
</dbReference>
<dbReference type="AlphaFoldDB" id="A0A5C5XCN1"/>
<proteinExistence type="predicted"/>
<evidence type="ECO:0000313" key="2">
    <source>
        <dbReference type="EMBL" id="TWT60548.1"/>
    </source>
</evidence>
<dbReference type="Pfam" id="PF07394">
    <property type="entry name" value="DUF1501"/>
    <property type="match status" value="1"/>
</dbReference>
<dbReference type="RefSeq" id="WP_207310056.1">
    <property type="nucleotide sequence ID" value="NZ_SJPG01000001.1"/>
</dbReference>
<gene>
    <name evidence="2" type="ORF">Pan54_12620</name>
</gene>
<comment type="caution">
    <text evidence="2">The sequence shown here is derived from an EMBL/GenBank/DDBJ whole genome shotgun (WGS) entry which is preliminary data.</text>
</comment>
<dbReference type="EMBL" id="SJPG01000001">
    <property type="protein sequence ID" value="TWT60548.1"/>
    <property type="molecule type" value="Genomic_DNA"/>
</dbReference>
<dbReference type="InterPro" id="IPR010869">
    <property type="entry name" value="DUF1501"/>
</dbReference>
<organism evidence="2 3">
    <name type="scientific">Rubinisphaera italica</name>
    <dbReference type="NCBI Taxonomy" id="2527969"/>
    <lineage>
        <taxon>Bacteria</taxon>
        <taxon>Pseudomonadati</taxon>
        <taxon>Planctomycetota</taxon>
        <taxon>Planctomycetia</taxon>
        <taxon>Planctomycetales</taxon>
        <taxon>Planctomycetaceae</taxon>
        <taxon>Rubinisphaera</taxon>
    </lineage>
</organism>
<evidence type="ECO:0000256" key="1">
    <source>
        <dbReference type="SAM" id="MobiDB-lite"/>
    </source>
</evidence>
<dbReference type="PANTHER" id="PTHR43737:SF1">
    <property type="entry name" value="DUF1501 DOMAIN-CONTAINING PROTEIN"/>
    <property type="match status" value="1"/>
</dbReference>
<evidence type="ECO:0000313" key="3">
    <source>
        <dbReference type="Proteomes" id="UP000316095"/>
    </source>
</evidence>